<dbReference type="EMBL" id="CP091511">
    <property type="protein sequence ID" value="UOO87950.1"/>
    <property type="molecule type" value="Genomic_DNA"/>
</dbReference>
<sequence length="122" mass="12910">MMNKRAWTMATVVMLVAACQPDADKAAAPPAASTPLVSASAPVAPLSASQLAALPDSCQLLLANIEKCVVKYEKLQPADAQSYRLEYEQLKGQIVSGTDVQGLDAACKESNKQAEQMPESKC</sequence>
<evidence type="ECO:0000313" key="1">
    <source>
        <dbReference type="EMBL" id="UOO87950.1"/>
    </source>
</evidence>
<dbReference type="PROSITE" id="PS51257">
    <property type="entry name" value="PROKAR_LIPOPROTEIN"/>
    <property type="match status" value="1"/>
</dbReference>
<reference evidence="1 2" key="1">
    <citation type="journal article" date="2022" name="Res Sq">
        <title>Evolution of multicellular longitudinally dividing oral cavity symbionts (Neisseriaceae).</title>
        <authorList>
            <person name="Nyongesa S."/>
            <person name="Weber P."/>
            <person name="Bernet E."/>
            <person name="Pullido F."/>
            <person name="Nieckarz M."/>
            <person name="Delaby M."/>
            <person name="Nieves C."/>
            <person name="Viehboeck T."/>
            <person name="Krause N."/>
            <person name="Rivera-Millot A."/>
            <person name="Nakamura A."/>
            <person name="Vischer N."/>
            <person name="VanNieuwenhze M."/>
            <person name="Brun Y."/>
            <person name="Cava F."/>
            <person name="Bulgheresi S."/>
            <person name="Veyrier F."/>
        </authorList>
    </citation>
    <scope>NUCLEOTIDE SEQUENCE [LARGE SCALE GENOMIC DNA]</scope>
    <source>
        <strain evidence="1 2">SN4</strain>
    </source>
</reference>
<proteinExistence type="predicted"/>
<name>A0ABY4DXT1_9NEIS</name>
<evidence type="ECO:0008006" key="3">
    <source>
        <dbReference type="Google" id="ProtNLM"/>
    </source>
</evidence>
<accession>A0ABY4DXT1</accession>
<organism evidence="1 2">
    <name type="scientific">Vitreoscilla massiliensis</name>
    <dbReference type="NCBI Taxonomy" id="1689272"/>
    <lineage>
        <taxon>Bacteria</taxon>
        <taxon>Pseudomonadati</taxon>
        <taxon>Pseudomonadota</taxon>
        <taxon>Betaproteobacteria</taxon>
        <taxon>Neisseriales</taxon>
        <taxon>Neisseriaceae</taxon>
        <taxon>Vitreoscilla</taxon>
    </lineage>
</organism>
<dbReference type="Proteomes" id="UP000832011">
    <property type="component" value="Chromosome"/>
</dbReference>
<keyword evidence="2" id="KW-1185">Reference proteome</keyword>
<protein>
    <recommendedName>
        <fullName evidence="3">Lipoprotein</fullName>
    </recommendedName>
</protein>
<gene>
    <name evidence="1" type="ORF">LVJ82_10640</name>
</gene>
<evidence type="ECO:0000313" key="2">
    <source>
        <dbReference type="Proteomes" id="UP000832011"/>
    </source>
</evidence>
<dbReference type="RefSeq" id="WP_147645411.1">
    <property type="nucleotide sequence ID" value="NZ_CABKVG010000009.1"/>
</dbReference>